<comment type="function">
    <text evidence="11 12">Key component of the proton channel; it plays a direct role in the translocation of protons across the membrane.</text>
</comment>
<gene>
    <name evidence="11 13" type="primary">atpB</name>
    <name evidence="13" type="ORF">MESINF_2258</name>
</gene>
<dbReference type="KEGG" id="minf:MESINF_2258"/>
<dbReference type="HAMAP" id="MF_01393">
    <property type="entry name" value="ATP_synth_a_bact"/>
    <property type="match status" value="1"/>
</dbReference>
<keyword evidence="3 11" id="KW-0813">Transport</keyword>
<evidence type="ECO:0000256" key="8">
    <source>
        <dbReference type="ARBA" id="ARBA00023065"/>
    </source>
</evidence>
<dbReference type="PROSITE" id="PS00449">
    <property type="entry name" value="ATPASE_A"/>
    <property type="match status" value="1"/>
</dbReference>
<dbReference type="CDD" id="cd00310">
    <property type="entry name" value="ATP-synt_Fo_a_6"/>
    <property type="match status" value="1"/>
</dbReference>
<evidence type="ECO:0000313" key="13">
    <source>
        <dbReference type="EMBL" id="SSC13698.1"/>
    </source>
</evidence>
<keyword evidence="9 11" id="KW-0472">Membrane</keyword>
<keyword evidence="5 11" id="KW-0812">Transmembrane</keyword>
<evidence type="ECO:0000256" key="12">
    <source>
        <dbReference type="RuleBase" id="RU000483"/>
    </source>
</evidence>
<keyword evidence="7 11" id="KW-1133">Transmembrane helix</keyword>
<dbReference type="InterPro" id="IPR023011">
    <property type="entry name" value="ATP_synth_F0_asu_AS"/>
</dbReference>
<dbReference type="Pfam" id="PF00119">
    <property type="entry name" value="ATP-synt_A"/>
    <property type="match status" value="1"/>
</dbReference>
<dbReference type="RefSeq" id="WP_169699817.1">
    <property type="nucleotide sequence ID" value="NZ_LS974202.1"/>
</dbReference>
<keyword evidence="10 11" id="KW-0066">ATP synthesis</keyword>
<evidence type="ECO:0000256" key="4">
    <source>
        <dbReference type="ARBA" id="ARBA00022547"/>
    </source>
</evidence>
<dbReference type="PANTHER" id="PTHR42823">
    <property type="entry name" value="ATP SYNTHASE SUBUNIT A, CHLOROPLASTIC"/>
    <property type="match status" value="1"/>
</dbReference>
<feature type="transmembrane region" description="Helical" evidence="11">
    <location>
        <begin position="251"/>
        <end position="274"/>
    </location>
</feature>
<feature type="transmembrane region" description="Helical" evidence="11">
    <location>
        <begin position="57"/>
        <end position="79"/>
    </location>
</feature>
<evidence type="ECO:0000256" key="5">
    <source>
        <dbReference type="ARBA" id="ARBA00022692"/>
    </source>
</evidence>
<evidence type="ECO:0000256" key="6">
    <source>
        <dbReference type="ARBA" id="ARBA00022781"/>
    </source>
</evidence>
<keyword evidence="11" id="KW-1003">Cell membrane</keyword>
<name>A0A7Z7LHS9_9BACT</name>
<dbReference type="NCBIfam" id="TIGR01131">
    <property type="entry name" value="ATP_synt_6_or_A"/>
    <property type="match status" value="1"/>
</dbReference>
<dbReference type="Proteomes" id="UP000250796">
    <property type="component" value="Chromosome MESINF"/>
</dbReference>
<dbReference type="GO" id="GO:0045259">
    <property type="term" value="C:proton-transporting ATP synthase complex"/>
    <property type="evidence" value="ECO:0007669"/>
    <property type="project" value="UniProtKB-KW"/>
</dbReference>
<dbReference type="EMBL" id="LS974202">
    <property type="protein sequence ID" value="SSC13698.1"/>
    <property type="molecule type" value="Genomic_DNA"/>
</dbReference>
<keyword evidence="8 11" id="KW-0406">Ion transport</keyword>
<dbReference type="PRINTS" id="PR00123">
    <property type="entry name" value="ATPASEA"/>
</dbReference>
<dbReference type="InterPro" id="IPR035908">
    <property type="entry name" value="F0_ATP_A_sf"/>
</dbReference>
<keyword evidence="14" id="KW-1185">Reference proteome</keyword>
<feature type="transmembrane region" description="Helical" evidence="11">
    <location>
        <begin position="12"/>
        <end position="29"/>
    </location>
</feature>
<feature type="transmembrane region" description="Helical" evidence="11">
    <location>
        <begin position="117"/>
        <end position="140"/>
    </location>
</feature>
<comment type="similarity">
    <text evidence="2 11 12">Belongs to the ATPase A chain family.</text>
</comment>
<dbReference type="GO" id="GO:0046933">
    <property type="term" value="F:proton-transporting ATP synthase activity, rotational mechanism"/>
    <property type="evidence" value="ECO:0007669"/>
    <property type="project" value="UniProtKB-UniRule"/>
</dbReference>
<comment type="subcellular location">
    <subcellularLocation>
        <location evidence="11 12">Cell membrane</location>
        <topology evidence="11 12">Multi-pass membrane protein</topology>
    </subcellularLocation>
    <subcellularLocation>
        <location evidence="1">Membrane</location>
        <topology evidence="1">Multi-pass membrane protein</topology>
    </subcellularLocation>
</comment>
<organism evidence="13 14">
    <name type="scientific">Mesotoga infera</name>
    <dbReference type="NCBI Taxonomy" id="1236046"/>
    <lineage>
        <taxon>Bacteria</taxon>
        <taxon>Thermotogati</taxon>
        <taxon>Thermotogota</taxon>
        <taxon>Thermotogae</taxon>
        <taxon>Kosmotogales</taxon>
        <taxon>Kosmotogaceae</taxon>
        <taxon>Mesotoga</taxon>
    </lineage>
</organism>
<feature type="transmembrane region" description="Helical" evidence="11">
    <location>
        <begin position="166"/>
        <end position="185"/>
    </location>
</feature>
<dbReference type="GO" id="GO:0042777">
    <property type="term" value="P:proton motive force-driven plasma membrane ATP synthesis"/>
    <property type="evidence" value="ECO:0007669"/>
    <property type="project" value="TreeGrafter"/>
</dbReference>
<sequence length="279" mass="31097">MKISLTKTDKIFLGTVFAGYISVMIYMLVTGYKFQLEGVGQRWIYQLPFGEGPMSRINPLTVIMTWVIMALIIFISTRVKVFKIIPGRKQSLLEVVMEYVYDLVEDSVSKKEFVRPIFNIAASIFLFVLLSNIVGSFPGINAIPTDGGGFKITILSDTWYAPTSDLNMNLMLAGFVFVMSHAFSIKAKGFKSWAKSFFEPAWPMFPMNVIGEIAKPVSHSLRLFGNIMGGGILILIIGYLAKYFIVPAALWGIFGLFFGAIQALIFTILTIAYISSLID</sequence>
<evidence type="ECO:0000256" key="7">
    <source>
        <dbReference type="ARBA" id="ARBA00022989"/>
    </source>
</evidence>
<dbReference type="Gene3D" id="1.20.120.220">
    <property type="entry name" value="ATP synthase, F0 complex, subunit A"/>
    <property type="match status" value="1"/>
</dbReference>
<protein>
    <recommendedName>
        <fullName evidence="11 12">ATP synthase subunit a</fullName>
    </recommendedName>
    <alternativeName>
        <fullName evidence="11">ATP synthase F0 sector subunit a</fullName>
    </alternativeName>
    <alternativeName>
        <fullName evidence="11">F-ATPase subunit 6</fullName>
    </alternativeName>
</protein>
<dbReference type="InterPro" id="IPR045082">
    <property type="entry name" value="ATP_syn_F0_a_bact/chloroplast"/>
</dbReference>
<keyword evidence="6 11" id="KW-0375">Hydrogen ion transport</keyword>
<evidence type="ECO:0000256" key="9">
    <source>
        <dbReference type="ARBA" id="ARBA00023136"/>
    </source>
</evidence>
<evidence type="ECO:0000256" key="10">
    <source>
        <dbReference type="ARBA" id="ARBA00023310"/>
    </source>
</evidence>
<evidence type="ECO:0000313" key="14">
    <source>
        <dbReference type="Proteomes" id="UP000250796"/>
    </source>
</evidence>
<dbReference type="SUPFAM" id="SSF81336">
    <property type="entry name" value="F1F0 ATP synthase subunit A"/>
    <property type="match status" value="1"/>
</dbReference>
<dbReference type="PANTHER" id="PTHR42823:SF3">
    <property type="entry name" value="ATP SYNTHASE SUBUNIT A, CHLOROPLASTIC"/>
    <property type="match status" value="1"/>
</dbReference>
<dbReference type="GO" id="GO:0005886">
    <property type="term" value="C:plasma membrane"/>
    <property type="evidence" value="ECO:0007669"/>
    <property type="project" value="UniProtKB-SubCell"/>
</dbReference>
<accession>A0A7Z7LHS9</accession>
<reference evidence="13 14" key="1">
    <citation type="submission" date="2017-01" db="EMBL/GenBank/DDBJ databases">
        <authorList>
            <person name="Erauso G."/>
        </authorList>
    </citation>
    <scope>NUCLEOTIDE SEQUENCE [LARGE SCALE GENOMIC DNA]</scope>
    <source>
        <strain evidence="13">MESINF1</strain>
    </source>
</reference>
<evidence type="ECO:0000256" key="11">
    <source>
        <dbReference type="HAMAP-Rule" id="MF_01393"/>
    </source>
</evidence>
<dbReference type="InterPro" id="IPR000568">
    <property type="entry name" value="ATP_synth_F0_asu"/>
</dbReference>
<evidence type="ECO:0000256" key="2">
    <source>
        <dbReference type="ARBA" id="ARBA00006810"/>
    </source>
</evidence>
<feature type="transmembrane region" description="Helical" evidence="11">
    <location>
        <begin position="223"/>
        <end position="245"/>
    </location>
</feature>
<evidence type="ECO:0000256" key="1">
    <source>
        <dbReference type="ARBA" id="ARBA00004141"/>
    </source>
</evidence>
<dbReference type="AlphaFoldDB" id="A0A7Z7LHS9"/>
<proteinExistence type="inferred from homology"/>
<evidence type="ECO:0000256" key="3">
    <source>
        <dbReference type="ARBA" id="ARBA00022448"/>
    </source>
</evidence>
<keyword evidence="4 11" id="KW-0138">CF(0)</keyword>